<gene>
    <name evidence="14" type="primary">fluC</name>
    <name evidence="14" type="synonym">crcB</name>
    <name evidence="15" type="ORF">SLU01_22060</name>
</gene>
<organism evidence="15 16">
    <name type="scientific">Sporosarcina luteola</name>
    <dbReference type="NCBI Taxonomy" id="582850"/>
    <lineage>
        <taxon>Bacteria</taxon>
        <taxon>Bacillati</taxon>
        <taxon>Bacillota</taxon>
        <taxon>Bacilli</taxon>
        <taxon>Bacillales</taxon>
        <taxon>Caryophanaceae</taxon>
        <taxon>Sporosarcina</taxon>
    </lineage>
</organism>
<dbReference type="OrthoDB" id="9815830at2"/>
<evidence type="ECO:0000256" key="6">
    <source>
        <dbReference type="ARBA" id="ARBA00022989"/>
    </source>
</evidence>
<evidence type="ECO:0000256" key="14">
    <source>
        <dbReference type="HAMAP-Rule" id="MF_00454"/>
    </source>
</evidence>
<evidence type="ECO:0000256" key="5">
    <source>
        <dbReference type="ARBA" id="ARBA00022723"/>
    </source>
</evidence>
<sequence length="119" mass="12717">MTAVELVMIGAGGFIGAVIRYFISGRLNREGSLPYGTLAVNLTGSLLIGILVGLDIPTLWKLLLVSGFAGALTTFSTLNKELLELWNANRKLQFLSYISFTYGVGILLGYSGFLIGVAL</sequence>
<dbReference type="EMBL" id="BJYL01000029">
    <property type="protein sequence ID" value="GEN83894.1"/>
    <property type="molecule type" value="Genomic_DNA"/>
</dbReference>
<evidence type="ECO:0000256" key="9">
    <source>
        <dbReference type="ARBA" id="ARBA00023136"/>
    </source>
</evidence>
<dbReference type="PANTHER" id="PTHR28259:SF16">
    <property type="entry name" value="FLUORIDE-SPECIFIC ION CHANNEL FLUC 2"/>
    <property type="match status" value="1"/>
</dbReference>
<feature type="transmembrane region" description="Helical" evidence="14">
    <location>
        <begin position="99"/>
        <end position="118"/>
    </location>
</feature>
<feature type="transmembrane region" description="Helical" evidence="14">
    <location>
        <begin position="6"/>
        <end position="23"/>
    </location>
</feature>
<comment type="catalytic activity">
    <reaction evidence="12">
        <text>fluoride(in) = fluoride(out)</text>
        <dbReference type="Rhea" id="RHEA:76159"/>
        <dbReference type="ChEBI" id="CHEBI:17051"/>
    </reaction>
    <physiologicalReaction direction="left-to-right" evidence="12">
        <dbReference type="Rhea" id="RHEA:76160"/>
    </physiologicalReaction>
</comment>
<evidence type="ECO:0000256" key="10">
    <source>
        <dbReference type="ARBA" id="ARBA00023303"/>
    </source>
</evidence>
<keyword evidence="7 14" id="KW-0915">Sodium</keyword>
<evidence type="ECO:0000313" key="15">
    <source>
        <dbReference type="EMBL" id="GEN83894.1"/>
    </source>
</evidence>
<proteinExistence type="inferred from homology"/>
<evidence type="ECO:0000256" key="13">
    <source>
        <dbReference type="ARBA" id="ARBA00049940"/>
    </source>
</evidence>
<keyword evidence="10 14" id="KW-0407">Ion channel</keyword>
<evidence type="ECO:0000256" key="11">
    <source>
        <dbReference type="ARBA" id="ARBA00035120"/>
    </source>
</evidence>
<evidence type="ECO:0000256" key="3">
    <source>
        <dbReference type="ARBA" id="ARBA00022475"/>
    </source>
</evidence>
<keyword evidence="4 14" id="KW-0812">Transmembrane</keyword>
<dbReference type="Pfam" id="PF02537">
    <property type="entry name" value="CRCB"/>
    <property type="match status" value="1"/>
</dbReference>
<accession>A0A511Z8Y7</accession>
<comment type="caution">
    <text evidence="15">The sequence shown here is derived from an EMBL/GenBank/DDBJ whole genome shotgun (WGS) entry which is preliminary data.</text>
</comment>
<feature type="transmembrane region" description="Helical" evidence="14">
    <location>
        <begin position="60"/>
        <end position="78"/>
    </location>
</feature>
<dbReference type="RefSeq" id="WP_147058249.1">
    <property type="nucleotide sequence ID" value="NZ_BJYL01000029.1"/>
</dbReference>
<dbReference type="GO" id="GO:0046872">
    <property type="term" value="F:metal ion binding"/>
    <property type="evidence" value="ECO:0007669"/>
    <property type="project" value="UniProtKB-KW"/>
</dbReference>
<feature type="transmembrane region" description="Helical" evidence="14">
    <location>
        <begin position="35"/>
        <end position="54"/>
    </location>
</feature>
<comment type="function">
    <text evidence="13 14">Fluoride-specific ion channel. Important for reducing fluoride concentration in the cell, thus reducing its toxicity.</text>
</comment>
<name>A0A511Z8Y7_9BACL</name>
<evidence type="ECO:0000256" key="8">
    <source>
        <dbReference type="ARBA" id="ARBA00023065"/>
    </source>
</evidence>
<dbReference type="HAMAP" id="MF_00454">
    <property type="entry name" value="FluC"/>
    <property type="match status" value="1"/>
</dbReference>
<dbReference type="Proteomes" id="UP000321901">
    <property type="component" value="Unassembled WGS sequence"/>
</dbReference>
<comment type="activity regulation">
    <text evidence="14">Na(+) is not transported, but it plays an essential structural role and its presence is essential for fluoride channel function.</text>
</comment>
<dbReference type="GO" id="GO:0005886">
    <property type="term" value="C:plasma membrane"/>
    <property type="evidence" value="ECO:0007669"/>
    <property type="project" value="UniProtKB-SubCell"/>
</dbReference>
<keyword evidence="6 14" id="KW-1133">Transmembrane helix</keyword>
<dbReference type="PANTHER" id="PTHR28259">
    <property type="entry name" value="FLUORIDE EXPORT PROTEIN 1-RELATED"/>
    <property type="match status" value="1"/>
</dbReference>
<evidence type="ECO:0000256" key="1">
    <source>
        <dbReference type="ARBA" id="ARBA00004651"/>
    </source>
</evidence>
<keyword evidence="5 14" id="KW-0479">Metal-binding</keyword>
<evidence type="ECO:0000256" key="4">
    <source>
        <dbReference type="ARBA" id="ARBA00022692"/>
    </source>
</evidence>
<keyword evidence="9 14" id="KW-0472">Membrane</keyword>
<comment type="similarity">
    <text evidence="11 14">Belongs to the fluoride channel Fluc/FEX (TC 1.A.43) family.</text>
</comment>
<dbReference type="InterPro" id="IPR003691">
    <property type="entry name" value="FluC"/>
</dbReference>
<comment type="subcellular location">
    <subcellularLocation>
        <location evidence="1 14">Cell membrane</location>
        <topology evidence="1 14">Multi-pass membrane protein</topology>
    </subcellularLocation>
</comment>
<evidence type="ECO:0000313" key="16">
    <source>
        <dbReference type="Proteomes" id="UP000321901"/>
    </source>
</evidence>
<feature type="binding site" evidence="14">
    <location>
        <position position="73"/>
    </location>
    <ligand>
        <name>Na(+)</name>
        <dbReference type="ChEBI" id="CHEBI:29101"/>
        <note>structural</note>
    </ligand>
</feature>
<dbReference type="AlphaFoldDB" id="A0A511Z8Y7"/>
<keyword evidence="8 14" id="KW-0406">Ion transport</keyword>
<evidence type="ECO:0000256" key="2">
    <source>
        <dbReference type="ARBA" id="ARBA00022448"/>
    </source>
</evidence>
<keyword evidence="16" id="KW-1185">Reference proteome</keyword>
<keyword evidence="3 14" id="KW-1003">Cell membrane</keyword>
<evidence type="ECO:0000256" key="12">
    <source>
        <dbReference type="ARBA" id="ARBA00035585"/>
    </source>
</evidence>
<dbReference type="GO" id="GO:0062054">
    <property type="term" value="F:fluoride channel activity"/>
    <property type="evidence" value="ECO:0007669"/>
    <property type="project" value="UniProtKB-UniRule"/>
</dbReference>
<dbReference type="GO" id="GO:0140114">
    <property type="term" value="P:cellular detoxification of fluoride"/>
    <property type="evidence" value="ECO:0007669"/>
    <property type="project" value="UniProtKB-UniRule"/>
</dbReference>
<feature type="binding site" evidence="14">
    <location>
        <position position="70"/>
    </location>
    <ligand>
        <name>Na(+)</name>
        <dbReference type="ChEBI" id="CHEBI:29101"/>
        <note>structural</note>
    </ligand>
</feature>
<evidence type="ECO:0000256" key="7">
    <source>
        <dbReference type="ARBA" id="ARBA00023053"/>
    </source>
</evidence>
<keyword evidence="2 14" id="KW-0813">Transport</keyword>
<protein>
    <recommendedName>
        <fullName evidence="14">Fluoride-specific ion channel FluC</fullName>
    </recommendedName>
</protein>
<reference evidence="15 16" key="1">
    <citation type="submission" date="2019-07" db="EMBL/GenBank/DDBJ databases">
        <title>Whole genome shotgun sequence of Sporosarcina luteola NBRC 105378.</title>
        <authorList>
            <person name="Hosoyama A."/>
            <person name="Uohara A."/>
            <person name="Ohji S."/>
            <person name="Ichikawa N."/>
        </authorList>
    </citation>
    <scope>NUCLEOTIDE SEQUENCE [LARGE SCALE GENOMIC DNA]</scope>
    <source>
        <strain evidence="15 16">NBRC 105378</strain>
    </source>
</reference>